<dbReference type="RefSeq" id="WP_093689767.1">
    <property type="nucleotide sequence ID" value="NZ_FNBU01000010.1"/>
</dbReference>
<evidence type="ECO:0008006" key="4">
    <source>
        <dbReference type="Google" id="ProtNLM"/>
    </source>
</evidence>
<dbReference type="PANTHER" id="PTHR36111">
    <property type="entry name" value="INNER MEMBRANE PROTEIN-RELATED"/>
    <property type="match status" value="1"/>
</dbReference>
<evidence type="ECO:0000313" key="3">
    <source>
        <dbReference type="Proteomes" id="UP000243333"/>
    </source>
</evidence>
<gene>
    <name evidence="2" type="ORF">SAMN05660235_01615</name>
</gene>
<dbReference type="STRING" id="1123285.SAMN05660235_01615"/>
<dbReference type="PANTHER" id="PTHR36111:SF2">
    <property type="entry name" value="INNER MEMBRANE PROTEIN"/>
    <property type="match status" value="1"/>
</dbReference>
<name>A0A1G7L300_9FIRM</name>
<dbReference type="Proteomes" id="UP000243333">
    <property type="component" value="Unassembled WGS sequence"/>
</dbReference>
<proteinExistence type="predicted"/>
<sequence>MKGTIVNTVAVLVGSGVGLLLKRGIPVRYQQTVMQGLALAVLLIGLQMAFKTHNIVVVILSMVFGGIVGEAIDIDERLNRLGDFVTTRLGSEYGNAGQGFITASLVFCVGAMAIVGSLQDGLTGDATTLYAKSTLDAISSVVFASSLGIGVALSSLVILVYQGGLTLLAGTLSAVLSESVVTEMTAVGGVLIVGIALMMLEIKKIKVANLLPAIPVAAILTLLWPA</sequence>
<feature type="transmembrane region" description="Helical" evidence="1">
    <location>
        <begin position="32"/>
        <end position="49"/>
    </location>
</feature>
<evidence type="ECO:0000256" key="1">
    <source>
        <dbReference type="SAM" id="Phobius"/>
    </source>
</evidence>
<evidence type="ECO:0000313" key="2">
    <source>
        <dbReference type="EMBL" id="SDF43825.1"/>
    </source>
</evidence>
<reference evidence="3" key="1">
    <citation type="submission" date="2016-10" db="EMBL/GenBank/DDBJ databases">
        <authorList>
            <person name="Varghese N."/>
            <person name="Submissions S."/>
        </authorList>
    </citation>
    <scope>NUCLEOTIDE SEQUENCE [LARGE SCALE GENOMIC DNA]</scope>
    <source>
        <strain evidence="3">DSM 23256</strain>
    </source>
</reference>
<feature type="transmembrane region" description="Helical" evidence="1">
    <location>
        <begin position="141"/>
        <end position="161"/>
    </location>
</feature>
<dbReference type="Pfam" id="PF04474">
    <property type="entry name" value="DUF554"/>
    <property type="match status" value="1"/>
</dbReference>
<dbReference type="OrthoDB" id="9797976at2"/>
<dbReference type="InterPro" id="IPR007563">
    <property type="entry name" value="DUF554"/>
</dbReference>
<keyword evidence="1" id="KW-0812">Transmembrane</keyword>
<feature type="transmembrane region" description="Helical" evidence="1">
    <location>
        <begin position="207"/>
        <end position="224"/>
    </location>
</feature>
<dbReference type="EMBL" id="FNBU01000010">
    <property type="protein sequence ID" value="SDF43825.1"/>
    <property type="molecule type" value="Genomic_DNA"/>
</dbReference>
<feature type="transmembrane region" description="Helical" evidence="1">
    <location>
        <begin position="6"/>
        <end position="25"/>
    </location>
</feature>
<dbReference type="AlphaFoldDB" id="A0A1G7L300"/>
<feature type="transmembrane region" description="Helical" evidence="1">
    <location>
        <begin position="181"/>
        <end position="200"/>
    </location>
</feature>
<feature type="transmembrane region" description="Helical" evidence="1">
    <location>
        <begin position="55"/>
        <end position="72"/>
    </location>
</feature>
<keyword evidence="3" id="KW-1185">Reference proteome</keyword>
<accession>A0A1G7L300</accession>
<keyword evidence="1" id="KW-0472">Membrane</keyword>
<keyword evidence="1" id="KW-1133">Transmembrane helix</keyword>
<protein>
    <recommendedName>
        <fullName evidence="4">DUF554 domain-containing protein</fullName>
    </recommendedName>
</protein>
<organism evidence="2 3">
    <name type="scientific">Sporolituus thermophilus DSM 23256</name>
    <dbReference type="NCBI Taxonomy" id="1123285"/>
    <lineage>
        <taxon>Bacteria</taxon>
        <taxon>Bacillati</taxon>
        <taxon>Bacillota</taxon>
        <taxon>Negativicutes</taxon>
        <taxon>Selenomonadales</taxon>
        <taxon>Sporomusaceae</taxon>
        <taxon>Sporolituus</taxon>
    </lineage>
</organism>